<dbReference type="InterPro" id="IPR042002">
    <property type="entry name" value="Sortase_C"/>
</dbReference>
<evidence type="ECO:0000256" key="3">
    <source>
        <dbReference type="SAM" id="Phobius"/>
    </source>
</evidence>
<dbReference type="Proteomes" id="UP000440713">
    <property type="component" value="Unassembled WGS sequence"/>
</dbReference>
<feature type="transmembrane region" description="Helical" evidence="3">
    <location>
        <begin position="12"/>
        <end position="30"/>
    </location>
</feature>
<evidence type="ECO:0000313" key="5">
    <source>
        <dbReference type="Proteomes" id="UP000440713"/>
    </source>
</evidence>
<evidence type="ECO:0000256" key="2">
    <source>
        <dbReference type="PIRSR" id="PIRSR605754-1"/>
    </source>
</evidence>
<proteinExistence type="predicted"/>
<dbReference type="CDD" id="cd05827">
    <property type="entry name" value="Sortase_C"/>
    <property type="match status" value="1"/>
</dbReference>
<keyword evidence="1" id="KW-0378">Hydrolase</keyword>
<dbReference type="InterPro" id="IPR023365">
    <property type="entry name" value="Sortase_dom-sf"/>
</dbReference>
<dbReference type="SUPFAM" id="SSF63817">
    <property type="entry name" value="Sortase"/>
    <property type="match status" value="1"/>
</dbReference>
<reference evidence="4 5" key="1">
    <citation type="submission" date="2019-08" db="EMBL/GenBank/DDBJ databases">
        <title>In-depth cultivation of the pig gut microbiome towards novel bacterial diversity and tailored functional studies.</title>
        <authorList>
            <person name="Wylensek D."/>
            <person name="Hitch T.C.A."/>
            <person name="Clavel T."/>
        </authorList>
    </citation>
    <scope>NUCLEOTIDE SEQUENCE [LARGE SCALE GENOMIC DNA]</scope>
    <source>
        <strain evidence="4 5">WCA-SAB-591-4A-A</strain>
    </source>
</reference>
<dbReference type="EMBL" id="VUNE01000001">
    <property type="protein sequence ID" value="MST61534.1"/>
    <property type="molecule type" value="Genomic_DNA"/>
</dbReference>
<evidence type="ECO:0000256" key="1">
    <source>
        <dbReference type="ARBA" id="ARBA00022801"/>
    </source>
</evidence>
<name>A0A6N7XDN9_9FIRM</name>
<keyword evidence="3" id="KW-0472">Membrane</keyword>
<keyword evidence="3" id="KW-0812">Transmembrane</keyword>
<keyword evidence="3" id="KW-1133">Transmembrane helix</keyword>
<dbReference type="AlphaFoldDB" id="A0A6N7XDN9"/>
<keyword evidence="5" id="KW-1185">Reference proteome</keyword>
<accession>A0A6N7XDN9</accession>
<dbReference type="Pfam" id="PF04203">
    <property type="entry name" value="Sortase"/>
    <property type="match status" value="1"/>
</dbReference>
<dbReference type="NCBIfam" id="NF033745">
    <property type="entry name" value="class_C_sortase"/>
    <property type="match status" value="1"/>
</dbReference>
<comment type="caution">
    <text evidence="4">The sequence shown here is derived from an EMBL/GenBank/DDBJ whole genome shotgun (WGS) entry which is preliminary data.</text>
</comment>
<dbReference type="NCBIfam" id="TIGR01076">
    <property type="entry name" value="sortase_fam"/>
    <property type="match status" value="1"/>
</dbReference>
<gene>
    <name evidence="4" type="ORF">FYJ71_00860</name>
</gene>
<feature type="active site" description="Acyl-thioester intermediate" evidence="2">
    <location>
        <position position="213"/>
    </location>
</feature>
<dbReference type="Gene3D" id="2.40.260.10">
    <property type="entry name" value="Sortase"/>
    <property type="match status" value="1"/>
</dbReference>
<organism evidence="4 5">
    <name type="scientific">Peptostreptococcus porci</name>
    <dbReference type="NCBI Taxonomy" id="2652282"/>
    <lineage>
        <taxon>Bacteria</taxon>
        <taxon>Bacillati</taxon>
        <taxon>Bacillota</taxon>
        <taxon>Clostridia</taxon>
        <taxon>Peptostreptococcales</taxon>
        <taxon>Peptostreptococcaceae</taxon>
        <taxon>Peptostreptococcus</taxon>
    </lineage>
</organism>
<feature type="active site" description="Proton donor/acceptor" evidence="2">
    <location>
        <position position="151"/>
    </location>
</feature>
<dbReference type="InterPro" id="IPR005754">
    <property type="entry name" value="Sortase"/>
</dbReference>
<protein>
    <submittedName>
        <fullName evidence="4">Class C sortase</fullName>
    </submittedName>
</protein>
<feature type="transmembrane region" description="Helical" evidence="3">
    <location>
        <begin position="251"/>
        <end position="269"/>
    </location>
</feature>
<dbReference type="GO" id="GO:0016787">
    <property type="term" value="F:hydrolase activity"/>
    <property type="evidence" value="ECO:0007669"/>
    <property type="project" value="UniProtKB-KW"/>
</dbReference>
<evidence type="ECO:0000313" key="4">
    <source>
        <dbReference type="EMBL" id="MST61534.1"/>
    </source>
</evidence>
<sequence length="290" mass="33391">MKIWKYEVDQKIVFGVIFIFGFLIAIYPIISQMYYSVESTQEIEDFETTRKKLDEIEINKKIELAKAYNSSLKPTSFADPYRKKQKEGIAEYARMLEVHEKIGYVHIPKIKQKLPIYAGTNEEVLQKGAGHMEGTSLPVGGSSTHTVITAHRGLPSATMFRYIDRLKKGDIFYIHNVRDILAYKVDRVITVNPSDFDPILVSPGSDNATLLTCTPYMINSHRLLVTGHRVPYVAPKKTIDEVVPFVWLKNLYVFIVVMIFLVLLILYLFNRWLKSNDIKIKNKSVVKREV</sequence>